<dbReference type="EMBL" id="HACG01040122">
    <property type="protein sequence ID" value="CEK86987.1"/>
    <property type="molecule type" value="Transcribed_RNA"/>
</dbReference>
<organism evidence="1">
    <name type="scientific">Arion vulgaris</name>
    <dbReference type="NCBI Taxonomy" id="1028688"/>
    <lineage>
        <taxon>Eukaryota</taxon>
        <taxon>Metazoa</taxon>
        <taxon>Spiralia</taxon>
        <taxon>Lophotrochozoa</taxon>
        <taxon>Mollusca</taxon>
        <taxon>Gastropoda</taxon>
        <taxon>Heterobranchia</taxon>
        <taxon>Euthyneura</taxon>
        <taxon>Panpulmonata</taxon>
        <taxon>Eupulmonata</taxon>
        <taxon>Stylommatophora</taxon>
        <taxon>Helicina</taxon>
        <taxon>Arionoidea</taxon>
        <taxon>Arionidae</taxon>
        <taxon>Arion</taxon>
    </lineage>
</organism>
<gene>
    <name evidence="1" type="primary">ORF156694</name>
</gene>
<name>A0A0B7B2B2_9EUPU</name>
<reference evidence="1" key="1">
    <citation type="submission" date="2014-12" db="EMBL/GenBank/DDBJ databases">
        <title>Insight into the proteome of Arion vulgaris.</title>
        <authorList>
            <person name="Aradska J."/>
            <person name="Bulat T."/>
            <person name="Smidak R."/>
            <person name="Sarate P."/>
            <person name="Gangsoo J."/>
            <person name="Sialana F."/>
            <person name="Bilban M."/>
            <person name="Lubec G."/>
        </authorList>
    </citation>
    <scope>NUCLEOTIDE SEQUENCE</scope>
    <source>
        <tissue evidence="1">Skin</tissue>
    </source>
</reference>
<accession>A0A0B7B2B2</accession>
<feature type="non-terminal residue" evidence="1">
    <location>
        <position position="1"/>
    </location>
</feature>
<sequence>KGPTQSCVVWHLAHKELIELVEGKKDKPVLLEVVAKSTADTSMPYEEMKLQIKMTYKNKLVRDYRGQQISDDYYQLKKMH</sequence>
<evidence type="ECO:0000313" key="1">
    <source>
        <dbReference type="EMBL" id="CEK86987.1"/>
    </source>
</evidence>
<proteinExistence type="predicted"/>
<protein>
    <submittedName>
        <fullName evidence="1">Uncharacterized protein</fullName>
    </submittedName>
</protein>
<dbReference type="AlphaFoldDB" id="A0A0B7B2B2"/>